<evidence type="ECO:0000313" key="1">
    <source>
        <dbReference type="EMBL" id="JAD65834.1"/>
    </source>
</evidence>
<protein>
    <submittedName>
        <fullName evidence="1">Drh1</fullName>
    </submittedName>
</protein>
<name>A0A0A9BPD4_ARUDO</name>
<sequence length="95" mass="10739">MVLLCSYQYGLLPPKGKEFDPDIWPRLPNPPLPLDRKLPPPIELADLDMDSRAGFTTWLASRKILTRFLENFAFACVKKVNAVPLAPARPVRPIL</sequence>
<reference evidence="1" key="2">
    <citation type="journal article" date="2015" name="Data Brief">
        <title>Shoot transcriptome of the giant reed, Arundo donax.</title>
        <authorList>
            <person name="Barrero R.A."/>
            <person name="Guerrero F.D."/>
            <person name="Moolhuijzen P."/>
            <person name="Goolsby J.A."/>
            <person name="Tidwell J."/>
            <person name="Bellgard S.E."/>
            <person name="Bellgard M.I."/>
        </authorList>
    </citation>
    <scope>NUCLEOTIDE SEQUENCE</scope>
    <source>
        <tissue evidence="1">Shoot tissue taken approximately 20 cm above the soil surface</tissue>
    </source>
</reference>
<proteinExistence type="predicted"/>
<dbReference type="AlphaFoldDB" id="A0A0A9BPD4"/>
<reference evidence="1" key="1">
    <citation type="submission" date="2014-09" db="EMBL/GenBank/DDBJ databases">
        <authorList>
            <person name="Magalhaes I.L.F."/>
            <person name="Oliveira U."/>
            <person name="Santos F.R."/>
            <person name="Vidigal T.H.D.A."/>
            <person name="Brescovit A.D."/>
            <person name="Santos A.J."/>
        </authorList>
    </citation>
    <scope>NUCLEOTIDE SEQUENCE</scope>
    <source>
        <tissue evidence="1">Shoot tissue taken approximately 20 cm above the soil surface</tissue>
    </source>
</reference>
<dbReference type="EMBL" id="GBRH01232061">
    <property type="protein sequence ID" value="JAD65834.1"/>
    <property type="molecule type" value="Transcribed_RNA"/>
</dbReference>
<organism evidence="1">
    <name type="scientific">Arundo donax</name>
    <name type="common">Giant reed</name>
    <name type="synonym">Donax arundinaceus</name>
    <dbReference type="NCBI Taxonomy" id="35708"/>
    <lineage>
        <taxon>Eukaryota</taxon>
        <taxon>Viridiplantae</taxon>
        <taxon>Streptophyta</taxon>
        <taxon>Embryophyta</taxon>
        <taxon>Tracheophyta</taxon>
        <taxon>Spermatophyta</taxon>
        <taxon>Magnoliopsida</taxon>
        <taxon>Liliopsida</taxon>
        <taxon>Poales</taxon>
        <taxon>Poaceae</taxon>
        <taxon>PACMAD clade</taxon>
        <taxon>Arundinoideae</taxon>
        <taxon>Arundineae</taxon>
        <taxon>Arundo</taxon>
    </lineage>
</organism>
<accession>A0A0A9BPD4</accession>